<evidence type="ECO:0000313" key="3">
    <source>
        <dbReference type="EMBL" id="CAB4182874.1"/>
    </source>
</evidence>
<feature type="domain" description="Terminase large subunit ribonuclease H-like" evidence="1">
    <location>
        <begin position="350"/>
        <end position="440"/>
    </location>
</feature>
<evidence type="ECO:0000313" key="2">
    <source>
        <dbReference type="EMBL" id="CAB4170108.1"/>
    </source>
</evidence>
<accession>A0A6J5PLT1</accession>
<dbReference type="EMBL" id="LR797043">
    <property type="protein sequence ID" value="CAB4182874.1"/>
    <property type="molecule type" value="Genomic_DNA"/>
</dbReference>
<dbReference type="Pfam" id="PF22530">
    <property type="entry name" value="Terminase-T7_RNaseH-like"/>
    <property type="match status" value="1"/>
</dbReference>
<organism evidence="2">
    <name type="scientific">uncultured Caudovirales phage</name>
    <dbReference type="NCBI Taxonomy" id="2100421"/>
    <lineage>
        <taxon>Viruses</taxon>
        <taxon>Duplodnaviria</taxon>
        <taxon>Heunggongvirae</taxon>
        <taxon>Uroviricota</taxon>
        <taxon>Caudoviricetes</taxon>
        <taxon>Peduoviridae</taxon>
        <taxon>Maltschvirus</taxon>
        <taxon>Maltschvirus maltsch</taxon>
    </lineage>
</organism>
<dbReference type="EMBL" id="LR796848">
    <property type="protein sequence ID" value="CAB4170108.1"/>
    <property type="molecule type" value="Genomic_DNA"/>
</dbReference>
<evidence type="ECO:0000259" key="1">
    <source>
        <dbReference type="Pfam" id="PF22530"/>
    </source>
</evidence>
<dbReference type="InterPro" id="IPR027417">
    <property type="entry name" value="P-loop_NTPase"/>
</dbReference>
<gene>
    <name evidence="3" type="ORF">UFOVP1080_26</name>
    <name evidence="4" type="ORF">UFOVP1321_14</name>
    <name evidence="5" type="ORF">UFOVP1528_37</name>
    <name evidence="2" type="ORF">UFOVP905_38</name>
</gene>
<evidence type="ECO:0000313" key="4">
    <source>
        <dbReference type="EMBL" id="CAB4197306.1"/>
    </source>
</evidence>
<dbReference type="EMBL" id="LR797266">
    <property type="protein sequence ID" value="CAB4197306.1"/>
    <property type="molecule type" value="Genomic_DNA"/>
</dbReference>
<dbReference type="Gene3D" id="3.40.50.300">
    <property type="entry name" value="P-loop containing nucleotide triphosphate hydrolases"/>
    <property type="match status" value="1"/>
</dbReference>
<dbReference type="EMBL" id="LR798375">
    <property type="protein sequence ID" value="CAB5227425.1"/>
    <property type="molecule type" value="Genomic_DNA"/>
</dbReference>
<sequence length="508" mass="59315">MVTKHTKSDIKYLAEQDLLTFIRLIAPHRSLGAVHEELAAWWTREEALDNQLCLLPRDHQKSAMIAYRVAWWVTKHPDITVLYVSATADLAEKQLKFIKDILCSDTYRFYWPDMVDKNENFRERWAVNEISVDHPKRKAEGVRDPTVKAVGLTANTTGLHCNVAVLDDIVVPQNAYTQIGREQTRSFYSQLSSIETTNAKEWVVGTRYHPSDVYRDMIDMREYWYDSTTNEDVEQVVYEVFERQVEKNGEFLWPKQRRADGKTFGFDEQVLARKKAKYLDVTQFYAQYYNNPNSPENAYIDAGKFQYYNREALKNISGAWYLGDKLLNVYSAIDFAYSMKSTADYTVIMTVAVDSEGYIYILDIDRFRTNKISEMYTRIERCYRKWQFKRLRAEVTAAQSLVVQQLKDYMRSVNLPIIIEDNRPTRNKEERMRAALEPRYTNNQIWHYKGGNCQTLEEELVVEHPEHDDLKDSLAAVVEIVKPPAKARTSKTEHNVVYSSRFGGVAYS</sequence>
<proteinExistence type="predicted"/>
<name>A0A6J5PLT1_9CAUD</name>
<dbReference type="InterPro" id="IPR054762">
    <property type="entry name" value="Gp19_RNaseH-like"/>
</dbReference>
<protein>
    <submittedName>
        <fullName evidence="2">Terminase RNaseH-like domain containing protein</fullName>
    </submittedName>
</protein>
<reference evidence="2" key="1">
    <citation type="submission" date="2020-05" db="EMBL/GenBank/DDBJ databases">
        <authorList>
            <person name="Chiriac C."/>
            <person name="Salcher M."/>
            <person name="Ghai R."/>
            <person name="Kavagutti S V."/>
        </authorList>
    </citation>
    <scope>NUCLEOTIDE SEQUENCE</scope>
</reference>
<evidence type="ECO:0000313" key="5">
    <source>
        <dbReference type="EMBL" id="CAB5227425.1"/>
    </source>
</evidence>
<dbReference type="Gene3D" id="3.30.420.240">
    <property type="match status" value="1"/>
</dbReference>